<proteinExistence type="predicted"/>
<gene>
    <name evidence="1" type="ORF">QCA50_011244</name>
</gene>
<name>A0AAW0G6T5_9APHY</name>
<reference evidence="1 2" key="1">
    <citation type="submission" date="2022-09" db="EMBL/GenBank/DDBJ databases">
        <authorList>
            <person name="Palmer J.M."/>
        </authorList>
    </citation>
    <scope>NUCLEOTIDE SEQUENCE [LARGE SCALE GENOMIC DNA]</scope>
    <source>
        <strain evidence="1 2">DSM 7382</strain>
    </source>
</reference>
<accession>A0AAW0G6T5</accession>
<sequence>MIPPPQLFSSALHKPGLVAQSNFRSDRPPLPSSNPNPTHLITILPSRHPIPSHSPSHLWQSVYPPPRVLRSLNSGLDEPVAEITQVCDEGDTVRDEGRGESEG</sequence>
<dbReference type="Proteomes" id="UP001385951">
    <property type="component" value="Unassembled WGS sequence"/>
</dbReference>
<comment type="caution">
    <text evidence="1">The sequence shown here is derived from an EMBL/GenBank/DDBJ whole genome shotgun (WGS) entry which is preliminary data.</text>
</comment>
<organism evidence="1 2">
    <name type="scientific">Cerrena zonata</name>
    <dbReference type="NCBI Taxonomy" id="2478898"/>
    <lineage>
        <taxon>Eukaryota</taxon>
        <taxon>Fungi</taxon>
        <taxon>Dikarya</taxon>
        <taxon>Basidiomycota</taxon>
        <taxon>Agaricomycotina</taxon>
        <taxon>Agaricomycetes</taxon>
        <taxon>Polyporales</taxon>
        <taxon>Cerrenaceae</taxon>
        <taxon>Cerrena</taxon>
    </lineage>
</organism>
<dbReference type="EMBL" id="JASBNA010000020">
    <property type="protein sequence ID" value="KAK7685381.1"/>
    <property type="molecule type" value="Genomic_DNA"/>
</dbReference>
<evidence type="ECO:0000313" key="2">
    <source>
        <dbReference type="Proteomes" id="UP001385951"/>
    </source>
</evidence>
<dbReference type="AlphaFoldDB" id="A0AAW0G6T5"/>
<keyword evidence="2" id="KW-1185">Reference proteome</keyword>
<evidence type="ECO:0000313" key="1">
    <source>
        <dbReference type="EMBL" id="KAK7685381.1"/>
    </source>
</evidence>
<protein>
    <submittedName>
        <fullName evidence="1">Uncharacterized protein</fullName>
    </submittedName>
</protein>